<protein>
    <recommendedName>
        <fullName evidence="6">Methyltransferase</fullName>
        <ecNumber evidence="6">2.1.1.-</ecNumber>
    </recommendedName>
</protein>
<comment type="subcellular location">
    <subcellularLocation>
        <location evidence="5">Endomembrane system</location>
        <topology evidence="5">Single-pass membrane protein</topology>
    </subcellularLocation>
    <subcellularLocation>
        <location evidence="1 6">Membrane</location>
        <topology evidence="1 6">Single-pass type II membrane protein</topology>
    </subcellularLocation>
</comment>
<dbReference type="GO" id="GO:0005802">
    <property type="term" value="C:trans-Golgi network"/>
    <property type="evidence" value="ECO:0007669"/>
    <property type="project" value="TreeGrafter"/>
</dbReference>
<dbReference type="GO" id="GO:0005768">
    <property type="term" value="C:endosome"/>
    <property type="evidence" value="ECO:0007669"/>
    <property type="project" value="TreeGrafter"/>
</dbReference>
<dbReference type="PANTHER" id="PTHR10108:SF968">
    <property type="entry name" value="METHYLTRANSFERASE PMT19-RELATED"/>
    <property type="match status" value="1"/>
</dbReference>
<proteinExistence type="inferred from homology"/>
<dbReference type="Gene3D" id="3.40.50.150">
    <property type="entry name" value="Vaccinia Virus protein VP39"/>
    <property type="match status" value="1"/>
</dbReference>
<dbReference type="SUPFAM" id="SSF53335">
    <property type="entry name" value="S-adenosyl-L-methionine-dependent methyltransferases"/>
    <property type="match status" value="2"/>
</dbReference>
<dbReference type="GO" id="GO:0016020">
    <property type="term" value="C:membrane"/>
    <property type="evidence" value="ECO:0007669"/>
    <property type="project" value="UniProtKB-SubCell"/>
</dbReference>
<dbReference type="EMBL" id="CM029046">
    <property type="protein sequence ID" value="KAG2593580.1"/>
    <property type="molecule type" value="Genomic_DNA"/>
</dbReference>
<dbReference type="GO" id="GO:0032259">
    <property type="term" value="P:methylation"/>
    <property type="evidence" value="ECO:0007669"/>
    <property type="project" value="UniProtKB-KW"/>
</dbReference>
<dbReference type="GO" id="GO:0008168">
    <property type="term" value="F:methyltransferase activity"/>
    <property type="evidence" value="ECO:0007669"/>
    <property type="project" value="UniProtKB-UniRule"/>
</dbReference>
<accession>A0A8T0S694</accession>
<evidence type="ECO:0000256" key="1">
    <source>
        <dbReference type="ARBA" id="ARBA00004606"/>
    </source>
</evidence>
<comment type="similarity">
    <text evidence="2 6">Belongs to the methyltransferase superfamily.</text>
</comment>
<keyword evidence="4 6" id="KW-0812">Transmembrane</keyword>
<keyword evidence="9" id="KW-1185">Reference proteome</keyword>
<comment type="caution">
    <text evidence="8">The sequence shown here is derived from an EMBL/GenBank/DDBJ whole genome shotgun (WGS) entry which is preliminary data.</text>
</comment>
<evidence type="ECO:0000256" key="7">
    <source>
        <dbReference type="SAM" id="MobiDB-lite"/>
    </source>
</evidence>
<dbReference type="InterPro" id="IPR004159">
    <property type="entry name" value="Put_SAM_MeTrfase"/>
</dbReference>
<dbReference type="SUPFAM" id="SSF101447">
    <property type="entry name" value="Formin homology 2 domain (FH2 domain)"/>
    <property type="match status" value="1"/>
</dbReference>
<feature type="compositionally biased region" description="Pro residues" evidence="7">
    <location>
        <begin position="125"/>
        <end position="147"/>
    </location>
</feature>
<evidence type="ECO:0000256" key="5">
    <source>
        <dbReference type="ARBA" id="ARBA00037847"/>
    </source>
</evidence>
<dbReference type="PANTHER" id="PTHR10108">
    <property type="entry name" value="SAM-DEPENDENT METHYLTRANSFERASE"/>
    <property type="match status" value="1"/>
</dbReference>
<reference evidence="8" key="1">
    <citation type="submission" date="2020-05" db="EMBL/GenBank/DDBJ databases">
        <title>WGS assembly of Panicum virgatum.</title>
        <authorList>
            <person name="Lovell J.T."/>
            <person name="Jenkins J."/>
            <person name="Shu S."/>
            <person name="Juenger T.E."/>
            <person name="Schmutz J."/>
        </authorList>
    </citation>
    <scope>NUCLEOTIDE SEQUENCE</scope>
    <source>
        <strain evidence="8">AP13</strain>
    </source>
</reference>
<dbReference type="InterPro" id="IPR029063">
    <property type="entry name" value="SAM-dependent_MTases_sf"/>
</dbReference>
<evidence type="ECO:0000313" key="8">
    <source>
        <dbReference type="EMBL" id="KAG2593580.1"/>
    </source>
</evidence>
<keyword evidence="3 6" id="KW-0489">Methyltransferase</keyword>
<dbReference type="EC" id="2.1.1.-" evidence="6"/>
<dbReference type="AlphaFoldDB" id="A0A8T0S694"/>
<keyword evidence="6" id="KW-0325">Glycoprotein</keyword>
<evidence type="ECO:0000313" key="9">
    <source>
        <dbReference type="Proteomes" id="UP000823388"/>
    </source>
</evidence>
<sequence length="611" mass="66839">MPLSLPSSAAVVAALPRALSLSAAAVAAATTSLLLISAVVSRSHHVASSSSSLPLPPSASASTTASQAPAPALDPEHHHPPPPPPVPPCPPNATHLVPCHEPPSGERHCPPRPPPLPHPPKDPPPHPPPPPPQCRVPPPAGYRPPPPWPVRRERARYANVELPLLPSAKVAAGQDPVRGGGEWLVFNKGKELRNYVDQLARVVPLRGGVVRTALDIGCGVASFGDYLLNYGILTMSIAPKSRYGAQVQLALERGLPAMIGVLVAQRLPYPSRSFDMVHCADCLVPWTAHDGLYMLEIDRLLQPGGYWVFSRPPIGWKSGYNISNQATEDKDKQLTMDDIANKLHWTKLSEKGTITVWRKPTFHLHCDQSKLLGSSPLCREDPDSVWYVNISMCITCITRAEHANGCADGAMEKWPKRLDAVPPRIASGEMKLSIQTYKQDSLIWEKRVNFYVTYLKYLSNGTYRNVMDMSAGFGGFAAAMSKYPVWVMNVIPTNVTENTLGAIYERGLIGTYTDWCEAFSTYPRTYDLIHANGIFSSHIHKCGIIDILVEMDRILRPGGAAIVRDRADVVLKVKKDADRLQWHSRIVDTENGPLDPEKLLIVDNSLPLPGS</sequence>
<evidence type="ECO:0000256" key="3">
    <source>
        <dbReference type="ARBA" id="ARBA00022603"/>
    </source>
</evidence>
<dbReference type="OrthoDB" id="2013972at2759"/>
<gene>
    <name evidence="8" type="ORF">PVAP13_5NG012508</name>
</gene>
<feature type="compositionally biased region" description="Pro residues" evidence="7">
    <location>
        <begin position="81"/>
        <end position="91"/>
    </location>
</feature>
<feature type="compositionally biased region" description="Low complexity" evidence="7">
    <location>
        <begin position="48"/>
        <end position="73"/>
    </location>
</feature>
<keyword evidence="4 6" id="KW-0735">Signal-anchor</keyword>
<dbReference type="Proteomes" id="UP000823388">
    <property type="component" value="Chromosome 5N"/>
</dbReference>
<evidence type="ECO:0000256" key="2">
    <source>
        <dbReference type="ARBA" id="ARBA00008361"/>
    </source>
</evidence>
<organism evidence="8 9">
    <name type="scientific">Panicum virgatum</name>
    <name type="common">Blackwell switchgrass</name>
    <dbReference type="NCBI Taxonomy" id="38727"/>
    <lineage>
        <taxon>Eukaryota</taxon>
        <taxon>Viridiplantae</taxon>
        <taxon>Streptophyta</taxon>
        <taxon>Embryophyta</taxon>
        <taxon>Tracheophyta</taxon>
        <taxon>Spermatophyta</taxon>
        <taxon>Magnoliopsida</taxon>
        <taxon>Liliopsida</taxon>
        <taxon>Poales</taxon>
        <taxon>Poaceae</taxon>
        <taxon>PACMAD clade</taxon>
        <taxon>Panicoideae</taxon>
        <taxon>Panicodae</taxon>
        <taxon>Paniceae</taxon>
        <taxon>Panicinae</taxon>
        <taxon>Panicum</taxon>
        <taxon>Panicum sect. Hiantes</taxon>
    </lineage>
</organism>
<dbReference type="Pfam" id="PF03141">
    <property type="entry name" value="Methyltransf_29"/>
    <property type="match status" value="1"/>
</dbReference>
<keyword evidence="6" id="KW-0808">Transferase</keyword>
<feature type="region of interest" description="Disordered" evidence="7">
    <location>
        <begin position="48"/>
        <end position="147"/>
    </location>
</feature>
<evidence type="ECO:0000256" key="4">
    <source>
        <dbReference type="ARBA" id="ARBA00022968"/>
    </source>
</evidence>
<evidence type="ECO:0000256" key="6">
    <source>
        <dbReference type="RuleBase" id="RU366043"/>
    </source>
</evidence>
<name>A0A8T0S694_PANVG</name>